<reference evidence="2" key="1">
    <citation type="submission" date="2023-08" db="EMBL/GenBank/DDBJ databases">
        <authorList>
            <person name="Audoor S."/>
            <person name="Bilcke G."/>
        </authorList>
    </citation>
    <scope>NUCLEOTIDE SEQUENCE</scope>
</reference>
<evidence type="ECO:0000313" key="2">
    <source>
        <dbReference type="EMBL" id="CAJ1953583.1"/>
    </source>
</evidence>
<feature type="compositionally biased region" description="Low complexity" evidence="1">
    <location>
        <begin position="111"/>
        <end position="132"/>
    </location>
</feature>
<name>A0AAD2JIW7_9STRA</name>
<feature type="compositionally biased region" description="Basic and acidic residues" evidence="1">
    <location>
        <begin position="80"/>
        <end position="98"/>
    </location>
</feature>
<evidence type="ECO:0000313" key="3">
    <source>
        <dbReference type="Proteomes" id="UP001295423"/>
    </source>
</evidence>
<accession>A0AAD2JIW7</accession>
<comment type="caution">
    <text evidence="2">The sequence shown here is derived from an EMBL/GenBank/DDBJ whole genome shotgun (WGS) entry which is preliminary data.</text>
</comment>
<evidence type="ECO:0000256" key="1">
    <source>
        <dbReference type="SAM" id="MobiDB-lite"/>
    </source>
</evidence>
<proteinExistence type="predicted"/>
<protein>
    <submittedName>
        <fullName evidence="2">Uncharacterized protein</fullName>
    </submittedName>
</protein>
<dbReference type="Proteomes" id="UP001295423">
    <property type="component" value="Unassembled WGS sequence"/>
</dbReference>
<dbReference type="AlphaFoldDB" id="A0AAD2JIW7"/>
<feature type="region of interest" description="Disordered" evidence="1">
    <location>
        <begin position="62"/>
        <end position="132"/>
    </location>
</feature>
<organism evidence="2 3">
    <name type="scientific">Cylindrotheca closterium</name>
    <dbReference type="NCBI Taxonomy" id="2856"/>
    <lineage>
        <taxon>Eukaryota</taxon>
        <taxon>Sar</taxon>
        <taxon>Stramenopiles</taxon>
        <taxon>Ochrophyta</taxon>
        <taxon>Bacillariophyta</taxon>
        <taxon>Bacillariophyceae</taxon>
        <taxon>Bacillariophycidae</taxon>
        <taxon>Bacillariales</taxon>
        <taxon>Bacillariaceae</taxon>
        <taxon>Cylindrotheca</taxon>
    </lineage>
</organism>
<keyword evidence="3" id="KW-1185">Reference proteome</keyword>
<gene>
    <name evidence="2" type="ORF">CYCCA115_LOCUS14181</name>
</gene>
<dbReference type="EMBL" id="CAKOGP040001836">
    <property type="protein sequence ID" value="CAJ1953583.1"/>
    <property type="molecule type" value="Genomic_DNA"/>
</dbReference>
<sequence length="170" mass="18869">MNGTPLEKNSTSVETVDTVEYNGSFSEETDDWSVVSAITFFDDEEEDDGEEEIVLYTSDRRQYKERVWSSPDPTLASPDSPRRFDRFSSHSDHGDEVPCRMPRRRLSTGFSSPAPKCSSGSSSSSSSNSCDSFDSFAACSEAASSLDLADIIEDRFADRYNVSRLLLVGR</sequence>